<proteinExistence type="predicted"/>
<evidence type="ECO:0000313" key="14">
    <source>
        <dbReference type="Proteomes" id="UP001155587"/>
    </source>
</evidence>
<dbReference type="EMBL" id="JAKRRY010000042">
    <property type="protein sequence ID" value="MCW8348632.1"/>
    <property type="molecule type" value="Genomic_DNA"/>
</dbReference>
<keyword evidence="5 12" id="KW-1133">Transmembrane helix</keyword>
<dbReference type="GO" id="GO:0046872">
    <property type="term" value="F:metal ion binding"/>
    <property type="evidence" value="ECO:0007669"/>
    <property type="project" value="UniProtKB-KW"/>
</dbReference>
<feature type="transmembrane region" description="Helical" evidence="12">
    <location>
        <begin position="77"/>
        <end position="95"/>
    </location>
</feature>
<evidence type="ECO:0000256" key="10">
    <source>
        <dbReference type="ARBA" id="ARBA00023157"/>
    </source>
</evidence>
<keyword evidence="8" id="KW-0350">Heme biosynthesis</keyword>
<evidence type="ECO:0000256" key="3">
    <source>
        <dbReference type="ARBA" id="ARBA00022692"/>
    </source>
</evidence>
<dbReference type="Pfam" id="PF02628">
    <property type="entry name" value="COX15-CtaA"/>
    <property type="match status" value="2"/>
</dbReference>
<evidence type="ECO:0000256" key="4">
    <source>
        <dbReference type="ARBA" id="ARBA00022723"/>
    </source>
</evidence>
<dbReference type="InterPro" id="IPR003780">
    <property type="entry name" value="COX15/CtaA_fam"/>
</dbReference>
<keyword evidence="7" id="KW-0408">Iron</keyword>
<accession>A0A9X3CRY7</accession>
<keyword evidence="2" id="KW-1003">Cell membrane</keyword>
<comment type="pathway">
    <text evidence="11">Porphyrin-containing compound metabolism.</text>
</comment>
<dbReference type="InterPro" id="IPR050450">
    <property type="entry name" value="COX15/CtaA_HemeA_synthase"/>
</dbReference>
<comment type="caution">
    <text evidence="13">The sequence shown here is derived from an EMBL/GenBank/DDBJ whole genome shotgun (WGS) entry which is preliminary data.</text>
</comment>
<keyword evidence="4" id="KW-0479">Metal-binding</keyword>
<organism evidence="13 14">
    <name type="scientific">Vibrio qingdaonensis</name>
    <dbReference type="NCBI Taxonomy" id="2829491"/>
    <lineage>
        <taxon>Bacteria</taxon>
        <taxon>Pseudomonadati</taxon>
        <taxon>Pseudomonadota</taxon>
        <taxon>Gammaproteobacteria</taxon>
        <taxon>Vibrionales</taxon>
        <taxon>Vibrionaceae</taxon>
        <taxon>Vibrio</taxon>
    </lineage>
</organism>
<sequence length="400" mass="44259">MKLIHLIRLSLVLTVIVIAMGAYTRLADAGLGCPDWPGCYGQLTVPTDKVEVQVANTLYPERAVEQDKAWLEMIHRYLAGGLGLLVFMITVTGIVKERRRMGLVLPLSLSVVIIFQAALGMWTVTLKLMPIIVMGHLLGGFTMFSLLFFSYLRLRPSVEIDRRKEQASANDLSASPQRQPFQPKVVTPNQTLVTAPISRKFSELGLPRSLKSLAVVALALTIIQIMLGGWTSSNYAAVVCTSLPICEGQWFESLDFITAFTPVHFGVENYEFGVLDYAARMTIHVTHRIGAMLVTVVVGVLIYQLMRQPHSALKRLGKALATMLVMQLLLGVSNVVFHLPLGVAVLHNLGAALLLLTLIKTNYVIRTMRVTTLSKPTFSVIESYDEISPEKVSRDKERSL</sequence>
<keyword evidence="6" id="KW-0560">Oxidoreductase</keyword>
<evidence type="ECO:0000256" key="8">
    <source>
        <dbReference type="ARBA" id="ARBA00023133"/>
    </source>
</evidence>
<evidence type="ECO:0000256" key="5">
    <source>
        <dbReference type="ARBA" id="ARBA00022989"/>
    </source>
</evidence>
<feature type="transmembrane region" description="Helical" evidence="12">
    <location>
        <begin position="102"/>
        <end position="122"/>
    </location>
</feature>
<keyword evidence="10" id="KW-1015">Disulfide bond</keyword>
<evidence type="ECO:0000256" key="12">
    <source>
        <dbReference type="SAM" id="Phobius"/>
    </source>
</evidence>
<evidence type="ECO:0000256" key="9">
    <source>
        <dbReference type="ARBA" id="ARBA00023136"/>
    </source>
</evidence>
<dbReference type="AlphaFoldDB" id="A0A9X3CRY7"/>
<dbReference type="GO" id="GO:0016491">
    <property type="term" value="F:oxidoreductase activity"/>
    <property type="evidence" value="ECO:0007669"/>
    <property type="project" value="UniProtKB-KW"/>
</dbReference>
<dbReference type="PANTHER" id="PTHR35457:SF1">
    <property type="entry name" value="HEME A SYNTHASE"/>
    <property type="match status" value="1"/>
</dbReference>
<dbReference type="Proteomes" id="UP001155587">
    <property type="component" value="Unassembled WGS sequence"/>
</dbReference>
<keyword evidence="3 12" id="KW-0812">Transmembrane</keyword>
<evidence type="ECO:0000256" key="2">
    <source>
        <dbReference type="ARBA" id="ARBA00022475"/>
    </source>
</evidence>
<dbReference type="RefSeq" id="WP_265677161.1">
    <property type="nucleotide sequence ID" value="NZ_JAKRRY010000042.1"/>
</dbReference>
<name>A0A9X3CRY7_9VIBR</name>
<keyword evidence="9 12" id="KW-0472">Membrane</keyword>
<dbReference type="PANTHER" id="PTHR35457">
    <property type="entry name" value="HEME A SYNTHASE"/>
    <property type="match status" value="1"/>
</dbReference>
<reference evidence="13" key="1">
    <citation type="submission" date="2022-02" db="EMBL/GenBank/DDBJ databases">
        <title>Vibrio sp. nov, a new bacterium isolated from seawater.</title>
        <authorList>
            <person name="Yuan Y."/>
        </authorList>
    </citation>
    <scope>NUCLEOTIDE SEQUENCE</scope>
    <source>
        <strain evidence="13">ZSDZ65</strain>
    </source>
</reference>
<dbReference type="GO" id="GO:0006784">
    <property type="term" value="P:heme A biosynthetic process"/>
    <property type="evidence" value="ECO:0007669"/>
    <property type="project" value="InterPro"/>
</dbReference>
<feature type="transmembrane region" description="Helical" evidence="12">
    <location>
        <begin position="345"/>
        <end position="365"/>
    </location>
</feature>
<keyword evidence="14" id="KW-1185">Reference proteome</keyword>
<protein>
    <submittedName>
        <fullName evidence="13">COX15/CtaA family protein</fullName>
    </submittedName>
</protein>
<comment type="subcellular location">
    <subcellularLocation>
        <location evidence="1">Membrane</location>
        <topology evidence="1">Multi-pass membrane protein</topology>
    </subcellularLocation>
</comment>
<evidence type="ECO:0000313" key="13">
    <source>
        <dbReference type="EMBL" id="MCW8348632.1"/>
    </source>
</evidence>
<feature type="transmembrane region" description="Helical" evidence="12">
    <location>
        <begin position="209"/>
        <end position="227"/>
    </location>
</feature>
<feature type="transmembrane region" description="Helical" evidence="12">
    <location>
        <begin position="128"/>
        <end position="154"/>
    </location>
</feature>
<evidence type="ECO:0000256" key="1">
    <source>
        <dbReference type="ARBA" id="ARBA00004141"/>
    </source>
</evidence>
<dbReference type="GO" id="GO:0016020">
    <property type="term" value="C:membrane"/>
    <property type="evidence" value="ECO:0007669"/>
    <property type="project" value="UniProtKB-SubCell"/>
</dbReference>
<evidence type="ECO:0000256" key="7">
    <source>
        <dbReference type="ARBA" id="ARBA00023004"/>
    </source>
</evidence>
<evidence type="ECO:0000256" key="6">
    <source>
        <dbReference type="ARBA" id="ARBA00023002"/>
    </source>
</evidence>
<feature type="transmembrane region" description="Helical" evidence="12">
    <location>
        <begin position="318"/>
        <end position="339"/>
    </location>
</feature>
<gene>
    <name evidence="13" type="ORF">MD535_21830</name>
</gene>
<feature type="transmembrane region" description="Helical" evidence="12">
    <location>
        <begin position="289"/>
        <end position="306"/>
    </location>
</feature>
<evidence type="ECO:0000256" key="11">
    <source>
        <dbReference type="ARBA" id="ARBA00023444"/>
    </source>
</evidence>